<dbReference type="WBParaSite" id="MCU_005424-RA">
    <property type="protein sequence ID" value="MCU_005424-RA"/>
    <property type="gene ID" value="MCU_005424"/>
</dbReference>
<dbReference type="AlphaFoldDB" id="A0A5K3F4D2"/>
<proteinExistence type="predicted"/>
<name>A0A5K3F4D2_MESCO</name>
<organism evidence="1">
    <name type="scientific">Mesocestoides corti</name>
    <name type="common">Flatworm</name>
    <dbReference type="NCBI Taxonomy" id="53468"/>
    <lineage>
        <taxon>Eukaryota</taxon>
        <taxon>Metazoa</taxon>
        <taxon>Spiralia</taxon>
        <taxon>Lophotrochozoa</taxon>
        <taxon>Platyhelminthes</taxon>
        <taxon>Cestoda</taxon>
        <taxon>Eucestoda</taxon>
        <taxon>Cyclophyllidea</taxon>
        <taxon>Mesocestoididae</taxon>
        <taxon>Mesocestoides</taxon>
    </lineage>
</organism>
<reference evidence="1" key="1">
    <citation type="submission" date="2019-11" db="UniProtKB">
        <authorList>
            <consortium name="WormBaseParasite"/>
        </authorList>
    </citation>
    <scope>IDENTIFICATION</scope>
</reference>
<evidence type="ECO:0000313" key="1">
    <source>
        <dbReference type="WBParaSite" id="MCU_005424-RA"/>
    </source>
</evidence>
<protein>
    <submittedName>
        <fullName evidence="1">Ovule protein</fullName>
    </submittedName>
</protein>
<accession>A0A5K3F4D2</accession>
<sequence length="89" mass="9743">MLGSGSCSRDTLIKSSQNEIIAEELVSYQKSFIEFFCSLGEIHSDKAPLLAGSKTFFFDWLPSLGSVICCKIGRSSTELFHPISAYSAL</sequence>